<dbReference type="EMBL" id="CP027059">
    <property type="protein sequence ID" value="UQZ87531.1"/>
    <property type="molecule type" value="Genomic_DNA"/>
</dbReference>
<dbReference type="Gene3D" id="3.90.182.10">
    <property type="entry name" value="Toxin - Anthrax Protective Antigen,domain 1"/>
    <property type="match status" value="1"/>
</dbReference>
<evidence type="ECO:0000256" key="1">
    <source>
        <dbReference type="SAM" id="SignalP"/>
    </source>
</evidence>
<organism evidence="3 4">
    <name type="scientific">Paenibacillus konkukensis</name>
    <dbReference type="NCBI Taxonomy" id="2020716"/>
    <lineage>
        <taxon>Bacteria</taxon>
        <taxon>Bacillati</taxon>
        <taxon>Bacillota</taxon>
        <taxon>Bacilli</taxon>
        <taxon>Bacillales</taxon>
        <taxon>Paenibacillaceae</taxon>
        <taxon>Paenibacillus</taxon>
    </lineage>
</organism>
<accession>A0ABY4RYY7</accession>
<reference evidence="3" key="2">
    <citation type="journal article" date="2021" name="J Anim Sci Technol">
        <title>Complete genome sequence of Paenibacillus konkukensis sp. nov. SK3146 as a potential probiotic strain.</title>
        <authorList>
            <person name="Jung H.I."/>
            <person name="Park S."/>
            <person name="Niu K.M."/>
            <person name="Lee S.W."/>
            <person name="Kothari D."/>
            <person name="Yi K.J."/>
            <person name="Kim S.K."/>
        </authorList>
    </citation>
    <scope>NUCLEOTIDE SEQUENCE</scope>
    <source>
        <strain evidence="3">SK3146</strain>
    </source>
</reference>
<feature type="signal peptide" evidence="1">
    <location>
        <begin position="1"/>
        <end position="26"/>
    </location>
</feature>
<feature type="chain" id="PRO_5045385908" evidence="1">
    <location>
        <begin position="27"/>
        <end position="138"/>
    </location>
</feature>
<dbReference type="InterPro" id="IPR011658">
    <property type="entry name" value="PA14_dom"/>
</dbReference>
<protein>
    <submittedName>
        <fullName evidence="3">PA14 domain protein</fullName>
    </submittedName>
</protein>
<dbReference type="SUPFAM" id="SSF56988">
    <property type="entry name" value="Anthrax protective antigen"/>
    <property type="match status" value="1"/>
</dbReference>
<dbReference type="InterPro" id="IPR037524">
    <property type="entry name" value="PA14/GLEYA"/>
</dbReference>
<dbReference type="Proteomes" id="UP001057134">
    <property type="component" value="Chromosome"/>
</dbReference>
<gene>
    <name evidence="3" type="ORF">SK3146_06833</name>
</gene>
<name>A0ABY4RYY7_9BACL</name>
<reference evidence="3" key="1">
    <citation type="submission" date="2018-02" db="EMBL/GenBank/DDBJ databases">
        <authorList>
            <person name="Kim S.-K."/>
            <person name="Jung H.-I."/>
            <person name="Lee S.-W."/>
        </authorList>
    </citation>
    <scope>NUCLEOTIDE SEQUENCE</scope>
    <source>
        <strain evidence="3">SK3146</strain>
    </source>
</reference>
<keyword evidence="1" id="KW-0732">Signal</keyword>
<evidence type="ECO:0000313" key="4">
    <source>
        <dbReference type="Proteomes" id="UP001057134"/>
    </source>
</evidence>
<dbReference type="PROSITE" id="PS51820">
    <property type="entry name" value="PA14"/>
    <property type="match status" value="1"/>
</dbReference>
<keyword evidence="4" id="KW-1185">Reference proteome</keyword>
<dbReference type="Pfam" id="PF07691">
    <property type="entry name" value="PA14"/>
    <property type="match status" value="1"/>
</dbReference>
<dbReference type="SMART" id="SM00758">
    <property type="entry name" value="PA14"/>
    <property type="match status" value="1"/>
</dbReference>
<evidence type="ECO:0000259" key="2">
    <source>
        <dbReference type="PROSITE" id="PS51820"/>
    </source>
</evidence>
<evidence type="ECO:0000313" key="3">
    <source>
        <dbReference type="EMBL" id="UQZ87531.1"/>
    </source>
</evidence>
<sequence>MFYRLSLLVMCMIAGILAIHNASCLASTGNGLKGEYYDNMDLTNLKVTRIDPEINFSWGEGAPAPSIGADTFSVRWTGKIVPRYSESYTFYMKSDDGVRVWINGQKVIDAWNDHTVYEIAGQTIGNYTISVGLCKNDF</sequence>
<proteinExistence type="predicted"/>
<feature type="domain" description="PA14" evidence="2">
    <location>
        <begin position="27"/>
        <end position="138"/>
    </location>
</feature>